<name>A0ABP0T822_9BRYO</name>
<feature type="transmembrane region" description="Helical" evidence="1">
    <location>
        <begin position="20"/>
        <end position="41"/>
    </location>
</feature>
<sequence>MGSTSTTSGSGNVSTLTTGLILSVVTISIVATSKLLWHLLYSRGQTSQTVNPGAEITGTDAHTLVQVQRNEVVRLASSSPSTDGTTTNVVAAVPTPANNEVQVQVVIEDPPSIGHPTDAQNAMAHVFTATYRMMLDYMFSTFGSGTVW</sequence>
<keyword evidence="1" id="KW-0812">Transmembrane</keyword>
<gene>
    <name evidence="2" type="ORF">CSSPTR1EN2_LOCUS320</name>
</gene>
<evidence type="ECO:0000313" key="2">
    <source>
        <dbReference type="EMBL" id="CAK9189669.1"/>
    </source>
</evidence>
<keyword evidence="3" id="KW-1185">Reference proteome</keyword>
<proteinExistence type="predicted"/>
<evidence type="ECO:0000256" key="1">
    <source>
        <dbReference type="SAM" id="Phobius"/>
    </source>
</evidence>
<protein>
    <recommendedName>
        <fullName evidence="4">ATP synthase F0 subunit 8</fullName>
    </recommendedName>
</protein>
<evidence type="ECO:0008006" key="4">
    <source>
        <dbReference type="Google" id="ProtNLM"/>
    </source>
</evidence>
<keyword evidence="1" id="KW-0472">Membrane</keyword>
<keyword evidence="1" id="KW-1133">Transmembrane helix</keyword>
<evidence type="ECO:0000313" key="3">
    <source>
        <dbReference type="Proteomes" id="UP001497512"/>
    </source>
</evidence>
<accession>A0ABP0T822</accession>
<dbReference type="EMBL" id="OZ019893">
    <property type="protein sequence ID" value="CAK9189669.1"/>
    <property type="molecule type" value="Genomic_DNA"/>
</dbReference>
<reference evidence="2 3" key="1">
    <citation type="submission" date="2024-02" db="EMBL/GenBank/DDBJ databases">
        <authorList>
            <consortium name="ELIXIR-Norway"/>
            <consortium name="Elixir Norway"/>
        </authorList>
    </citation>
    <scope>NUCLEOTIDE SEQUENCE [LARGE SCALE GENOMIC DNA]</scope>
</reference>
<organism evidence="2 3">
    <name type="scientific">Sphagnum troendelagicum</name>
    <dbReference type="NCBI Taxonomy" id="128251"/>
    <lineage>
        <taxon>Eukaryota</taxon>
        <taxon>Viridiplantae</taxon>
        <taxon>Streptophyta</taxon>
        <taxon>Embryophyta</taxon>
        <taxon>Bryophyta</taxon>
        <taxon>Sphagnophytina</taxon>
        <taxon>Sphagnopsida</taxon>
        <taxon>Sphagnales</taxon>
        <taxon>Sphagnaceae</taxon>
        <taxon>Sphagnum</taxon>
    </lineage>
</organism>
<dbReference type="Proteomes" id="UP001497512">
    <property type="component" value="Chromosome 1"/>
</dbReference>